<evidence type="ECO:0000256" key="3">
    <source>
        <dbReference type="ARBA" id="ARBA00022989"/>
    </source>
</evidence>
<keyword evidence="3 5" id="KW-1133">Transmembrane helix</keyword>
<gene>
    <name evidence="6" type="ORF">EHQ62_08400</name>
</gene>
<accession>A0A4Z0ZTG7</accession>
<evidence type="ECO:0000313" key="7">
    <source>
        <dbReference type="Proteomes" id="UP000297567"/>
    </source>
</evidence>
<feature type="transmembrane region" description="Helical" evidence="5">
    <location>
        <begin position="7"/>
        <end position="28"/>
    </location>
</feature>
<dbReference type="Pfam" id="PF13564">
    <property type="entry name" value="DoxX_2"/>
    <property type="match status" value="1"/>
</dbReference>
<dbReference type="AlphaFoldDB" id="A0A4Z0ZTG7"/>
<dbReference type="RefSeq" id="WP_135641825.1">
    <property type="nucleotide sequence ID" value="NZ_RQGH01000018.1"/>
</dbReference>
<dbReference type="EMBL" id="RQGH01000018">
    <property type="protein sequence ID" value="TGL67811.1"/>
    <property type="molecule type" value="Genomic_DNA"/>
</dbReference>
<feature type="transmembrane region" description="Helical" evidence="5">
    <location>
        <begin position="98"/>
        <end position="115"/>
    </location>
</feature>
<reference evidence="6" key="1">
    <citation type="journal article" date="2019" name="PLoS Negl. Trop. Dis.">
        <title>Revisiting the worldwide diversity of Leptospira species in the environment.</title>
        <authorList>
            <person name="Vincent A.T."/>
            <person name="Schiettekatte O."/>
            <person name="Bourhy P."/>
            <person name="Veyrier F.J."/>
            <person name="Picardeau M."/>
        </authorList>
    </citation>
    <scope>NUCLEOTIDE SEQUENCE [LARGE SCALE GENOMIC DNA]</scope>
    <source>
        <strain evidence="6">201702451</strain>
    </source>
</reference>
<evidence type="ECO:0000256" key="5">
    <source>
        <dbReference type="SAM" id="Phobius"/>
    </source>
</evidence>
<dbReference type="GO" id="GO:0016020">
    <property type="term" value="C:membrane"/>
    <property type="evidence" value="ECO:0007669"/>
    <property type="project" value="UniProtKB-SubCell"/>
</dbReference>
<proteinExistence type="predicted"/>
<keyword evidence="4 5" id="KW-0472">Membrane</keyword>
<name>A0A4Z0ZTG7_9LEPT</name>
<sequence length="120" mass="13696">MKQINIFYWITTGLVLFFLLPGSVMNIMQTEDWLEVFKQLGYPAYLLPFLGVAKISACIAIVIPNLRRLKEWAYAGLVFDIVGAIYSALMAGPFDPRLFFMILPLSAILASYFLWHKKIS</sequence>
<keyword evidence="7" id="KW-1185">Reference proteome</keyword>
<protein>
    <submittedName>
        <fullName evidence="6">DoxX family protein</fullName>
    </submittedName>
</protein>
<evidence type="ECO:0000256" key="4">
    <source>
        <dbReference type="ARBA" id="ARBA00023136"/>
    </source>
</evidence>
<evidence type="ECO:0000313" key="6">
    <source>
        <dbReference type="EMBL" id="TGL67811.1"/>
    </source>
</evidence>
<evidence type="ECO:0000256" key="1">
    <source>
        <dbReference type="ARBA" id="ARBA00004141"/>
    </source>
</evidence>
<dbReference type="Proteomes" id="UP000297567">
    <property type="component" value="Unassembled WGS sequence"/>
</dbReference>
<organism evidence="6 7">
    <name type="scientific">Leptospira jelokensis</name>
    <dbReference type="NCBI Taxonomy" id="2484931"/>
    <lineage>
        <taxon>Bacteria</taxon>
        <taxon>Pseudomonadati</taxon>
        <taxon>Spirochaetota</taxon>
        <taxon>Spirochaetia</taxon>
        <taxon>Leptospirales</taxon>
        <taxon>Leptospiraceae</taxon>
        <taxon>Leptospira</taxon>
    </lineage>
</organism>
<feature type="transmembrane region" description="Helical" evidence="5">
    <location>
        <begin position="72"/>
        <end position="92"/>
    </location>
</feature>
<comment type="subcellular location">
    <subcellularLocation>
        <location evidence="1">Membrane</location>
        <topology evidence="1">Multi-pass membrane protein</topology>
    </subcellularLocation>
</comment>
<keyword evidence="2 5" id="KW-0812">Transmembrane</keyword>
<feature type="transmembrane region" description="Helical" evidence="5">
    <location>
        <begin position="40"/>
        <end position="63"/>
    </location>
</feature>
<dbReference type="InterPro" id="IPR016944">
    <property type="entry name" value="UCP030066"/>
</dbReference>
<comment type="caution">
    <text evidence="6">The sequence shown here is derived from an EMBL/GenBank/DDBJ whole genome shotgun (WGS) entry which is preliminary data.</text>
</comment>
<dbReference type="InterPro" id="IPR032808">
    <property type="entry name" value="DoxX"/>
</dbReference>
<evidence type="ECO:0000256" key="2">
    <source>
        <dbReference type="ARBA" id="ARBA00022692"/>
    </source>
</evidence>
<dbReference type="PIRSF" id="PIRSF030066">
    <property type="entry name" value="UCP030066"/>
    <property type="match status" value="1"/>
</dbReference>